<keyword evidence="1" id="KW-0472">Membrane</keyword>
<feature type="transmembrane region" description="Helical" evidence="1">
    <location>
        <begin position="6"/>
        <end position="26"/>
    </location>
</feature>
<reference evidence="3" key="2">
    <citation type="submission" date="2025-08" db="UniProtKB">
        <authorList>
            <consortium name="RefSeq"/>
        </authorList>
    </citation>
    <scope>IDENTIFICATION</scope>
    <source>
        <tissue evidence="3">Leaf</tissue>
    </source>
</reference>
<evidence type="ECO:0000256" key="1">
    <source>
        <dbReference type="SAM" id="Phobius"/>
    </source>
</evidence>
<sequence length="118" mass="13492">MNKSSYANLITSAFLFIFFMILLLAFQGGSRGDDHQYVHVAIRTKDISTGRKLKHVKPQTESLTLINIPKKKDGVHEYSDQKSYHLSERDVFVDLMARDYQGTKSRKPPIHNPQLTAT</sequence>
<proteinExistence type="predicted"/>
<keyword evidence="1" id="KW-0812">Transmembrane</keyword>
<protein>
    <submittedName>
        <fullName evidence="3">Root meristem growth factor 7-like</fullName>
    </submittedName>
</protein>
<gene>
    <name evidence="3" type="primary">LOC104703006</name>
</gene>
<dbReference type="RefSeq" id="XP_010417240.1">
    <property type="nucleotide sequence ID" value="XM_010418938.1"/>
</dbReference>
<dbReference type="Proteomes" id="UP000694864">
    <property type="component" value="Chromosome 1"/>
</dbReference>
<keyword evidence="1" id="KW-1133">Transmembrane helix</keyword>
<keyword evidence="2" id="KW-1185">Reference proteome</keyword>
<dbReference type="GeneID" id="104703006"/>
<evidence type="ECO:0000313" key="3">
    <source>
        <dbReference type="RefSeq" id="XP_010417240.1"/>
    </source>
</evidence>
<evidence type="ECO:0000313" key="2">
    <source>
        <dbReference type="Proteomes" id="UP000694864"/>
    </source>
</evidence>
<organism evidence="2 3">
    <name type="scientific">Camelina sativa</name>
    <name type="common">False flax</name>
    <name type="synonym">Myagrum sativum</name>
    <dbReference type="NCBI Taxonomy" id="90675"/>
    <lineage>
        <taxon>Eukaryota</taxon>
        <taxon>Viridiplantae</taxon>
        <taxon>Streptophyta</taxon>
        <taxon>Embryophyta</taxon>
        <taxon>Tracheophyta</taxon>
        <taxon>Spermatophyta</taxon>
        <taxon>Magnoliopsida</taxon>
        <taxon>eudicotyledons</taxon>
        <taxon>Gunneridae</taxon>
        <taxon>Pentapetalae</taxon>
        <taxon>rosids</taxon>
        <taxon>malvids</taxon>
        <taxon>Brassicales</taxon>
        <taxon>Brassicaceae</taxon>
        <taxon>Camelineae</taxon>
        <taxon>Camelina</taxon>
    </lineage>
</organism>
<accession>A0ABM0SWR5</accession>
<name>A0ABM0SWR5_CAMSA</name>
<reference evidence="2" key="1">
    <citation type="journal article" date="2014" name="Nat. Commun.">
        <title>The emerging biofuel crop Camelina sativa retains a highly undifferentiated hexaploid genome structure.</title>
        <authorList>
            <person name="Kagale S."/>
            <person name="Koh C."/>
            <person name="Nixon J."/>
            <person name="Bollina V."/>
            <person name="Clarke W.E."/>
            <person name="Tuteja R."/>
            <person name="Spillane C."/>
            <person name="Robinson S.J."/>
            <person name="Links M.G."/>
            <person name="Clarke C."/>
            <person name="Higgins E.E."/>
            <person name="Huebert T."/>
            <person name="Sharpe A.G."/>
            <person name="Parkin I.A."/>
        </authorList>
    </citation>
    <scope>NUCLEOTIDE SEQUENCE [LARGE SCALE GENOMIC DNA]</scope>
    <source>
        <strain evidence="2">cv. DH55</strain>
    </source>
</reference>